<dbReference type="EMBL" id="CP139558">
    <property type="protein sequence ID" value="WPU91481.1"/>
    <property type="molecule type" value="Genomic_DNA"/>
</dbReference>
<evidence type="ECO:0000313" key="3">
    <source>
        <dbReference type="Proteomes" id="UP001324380"/>
    </source>
</evidence>
<name>A0ABZ0TE54_9SPHI</name>
<evidence type="ECO:0000256" key="1">
    <source>
        <dbReference type="SAM" id="SignalP"/>
    </source>
</evidence>
<dbReference type="PROSITE" id="PS51257">
    <property type="entry name" value="PROKAR_LIPOPROTEIN"/>
    <property type="match status" value="1"/>
</dbReference>
<evidence type="ECO:0008006" key="4">
    <source>
        <dbReference type="Google" id="ProtNLM"/>
    </source>
</evidence>
<organism evidence="2 3">
    <name type="scientific">Mucilaginibacter sabulilitoris</name>
    <dbReference type="NCBI Taxonomy" id="1173583"/>
    <lineage>
        <taxon>Bacteria</taxon>
        <taxon>Pseudomonadati</taxon>
        <taxon>Bacteroidota</taxon>
        <taxon>Sphingobacteriia</taxon>
        <taxon>Sphingobacteriales</taxon>
        <taxon>Sphingobacteriaceae</taxon>
        <taxon>Mucilaginibacter</taxon>
    </lineage>
</organism>
<proteinExistence type="predicted"/>
<accession>A0ABZ0TE54</accession>
<keyword evidence="1" id="KW-0732">Signal</keyword>
<reference evidence="2 3" key="1">
    <citation type="submission" date="2023-11" db="EMBL/GenBank/DDBJ databases">
        <title>Analysis of the Genomes of Mucilaginibacter gossypii cycad 4 and M. sabulilitoris SNA2: microbes with the potential for plant growth promotion.</title>
        <authorList>
            <person name="Hirsch A.M."/>
            <person name="Humm E."/>
            <person name="Rubbi M."/>
            <person name="Del Vecchio G."/>
            <person name="Ha S.M."/>
            <person name="Pellegrini M."/>
            <person name="Gunsalus R.P."/>
        </authorList>
    </citation>
    <scope>NUCLEOTIDE SEQUENCE [LARGE SCALE GENOMIC DNA]</scope>
    <source>
        <strain evidence="2 3">SNA2</strain>
    </source>
</reference>
<gene>
    <name evidence="2" type="ORF">SNE25_19365</name>
</gene>
<protein>
    <recommendedName>
        <fullName evidence="4">DUF4397 domain-containing protein</fullName>
    </recommendedName>
</protein>
<evidence type="ECO:0000313" key="2">
    <source>
        <dbReference type="EMBL" id="WPU91481.1"/>
    </source>
</evidence>
<feature type="signal peptide" evidence="1">
    <location>
        <begin position="1"/>
        <end position="16"/>
    </location>
</feature>
<dbReference type="RefSeq" id="WP_321560647.1">
    <property type="nucleotide sequence ID" value="NZ_CP139558.1"/>
</dbReference>
<keyword evidence="3" id="KW-1185">Reference proteome</keyword>
<dbReference type="Proteomes" id="UP001324380">
    <property type="component" value="Chromosome"/>
</dbReference>
<sequence>MTLFIKNISKSIIALAAVSLIFSSCQKENNSPSPLAVQNEKAVVNPINTRVINGNYGNPALGPAAFGTRYVNIYTGAQDSVGAVAYNLRLTSTNNGTIAPKSGYTFKYLVTTTALGSISAANYATATTVTSWGQNTSTTSTPNGWWNYNSTTHVASPVANMVLFVNDGANTYAFKATAIAGQGGATSNRAVYTFQSGIVN</sequence>
<feature type="chain" id="PRO_5045584785" description="DUF4397 domain-containing protein" evidence="1">
    <location>
        <begin position="17"/>
        <end position="200"/>
    </location>
</feature>